<name>A0A6A5HDT4_CAERE</name>
<dbReference type="EMBL" id="WUAV01000002">
    <property type="protein sequence ID" value="KAF1764472.1"/>
    <property type="molecule type" value="Genomic_DNA"/>
</dbReference>
<protein>
    <submittedName>
        <fullName evidence="1">Uncharacterized protein</fullName>
    </submittedName>
</protein>
<proteinExistence type="predicted"/>
<evidence type="ECO:0000313" key="2">
    <source>
        <dbReference type="Proteomes" id="UP000483820"/>
    </source>
</evidence>
<dbReference type="CTD" id="9826946"/>
<dbReference type="RefSeq" id="XP_003097832.2">
    <property type="nucleotide sequence ID" value="XM_003097784.2"/>
</dbReference>
<reference evidence="1 2" key="1">
    <citation type="submission" date="2019-12" db="EMBL/GenBank/DDBJ databases">
        <title>Chromosome-level assembly of the Caenorhabditis remanei genome.</title>
        <authorList>
            <person name="Teterina A.A."/>
            <person name="Willis J.H."/>
            <person name="Phillips P.C."/>
        </authorList>
    </citation>
    <scope>NUCLEOTIDE SEQUENCE [LARGE SCALE GENOMIC DNA]</scope>
    <source>
        <strain evidence="1 2">PX506</strain>
        <tissue evidence="1">Whole organism</tissue>
    </source>
</reference>
<dbReference type="KEGG" id="crq:GCK72_004420"/>
<accession>A0A6A5HDT4</accession>
<sequence>MTQKETTSENRYLTVQEVKEYLQKRNQEFDSILDCGLYRMNKEITSMLAVYDGLTPDEITTRFYQLTMVKSRKNKTEKRQASEARRESICWRKIWNKLKFWKIRTSKKSEKK</sequence>
<evidence type="ECO:0000313" key="1">
    <source>
        <dbReference type="EMBL" id="KAF1764472.1"/>
    </source>
</evidence>
<gene>
    <name evidence="1" type="ORF">GCK72_004420</name>
</gene>
<organism evidence="1 2">
    <name type="scientific">Caenorhabditis remanei</name>
    <name type="common">Caenorhabditis vulgaris</name>
    <dbReference type="NCBI Taxonomy" id="31234"/>
    <lineage>
        <taxon>Eukaryota</taxon>
        <taxon>Metazoa</taxon>
        <taxon>Ecdysozoa</taxon>
        <taxon>Nematoda</taxon>
        <taxon>Chromadorea</taxon>
        <taxon>Rhabditida</taxon>
        <taxon>Rhabditina</taxon>
        <taxon>Rhabditomorpha</taxon>
        <taxon>Rhabditoidea</taxon>
        <taxon>Rhabditidae</taxon>
        <taxon>Peloderinae</taxon>
        <taxon>Caenorhabditis</taxon>
    </lineage>
</organism>
<dbReference type="AlphaFoldDB" id="A0A6A5HDT4"/>
<comment type="caution">
    <text evidence="1">The sequence shown here is derived from an EMBL/GenBank/DDBJ whole genome shotgun (WGS) entry which is preliminary data.</text>
</comment>
<dbReference type="GeneID" id="9826946"/>
<dbReference type="Proteomes" id="UP000483820">
    <property type="component" value="Chromosome II"/>
</dbReference>